<evidence type="ECO:0000313" key="2">
    <source>
        <dbReference type="Proteomes" id="UP000309997"/>
    </source>
</evidence>
<gene>
    <name evidence="1" type="ORF">D5086_016381</name>
</gene>
<sequence>MVENQKKRKPTFVHEEPRDTKDKSDDGHASHDMLCVPTMQVRFTLDSNPYCWPFFWRLASLFLHLLKQRDKLPLPSFEVRNECTRYFLVPSPPLFGLPGTLELSLPLPANFVAQSSISAKECYLAICSEHCS</sequence>
<comment type="caution">
    <text evidence="1">The sequence shown here is derived from an EMBL/GenBank/DDBJ whole genome shotgun (WGS) entry which is preliminary data.</text>
</comment>
<evidence type="ECO:0000313" key="1">
    <source>
        <dbReference type="EMBL" id="KAL3582049.1"/>
    </source>
</evidence>
<dbReference type="EMBL" id="RCHU02000008">
    <property type="protein sequence ID" value="KAL3582049.1"/>
    <property type="molecule type" value="Genomic_DNA"/>
</dbReference>
<reference evidence="1 2" key="1">
    <citation type="journal article" date="2024" name="Plant Biotechnol. J.">
        <title>Genome and CRISPR/Cas9 system of a widespread forest tree (Populus alba) in the world.</title>
        <authorList>
            <person name="Liu Y.J."/>
            <person name="Jiang P.F."/>
            <person name="Han X.M."/>
            <person name="Li X.Y."/>
            <person name="Wang H.M."/>
            <person name="Wang Y.J."/>
            <person name="Wang X.X."/>
            <person name="Zeng Q.Y."/>
        </authorList>
    </citation>
    <scope>NUCLEOTIDE SEQUENCE [LARGE SCALE GENOMIC DNA]</scope>
    <source>
        <strain evidence="2">cv. PAL-ZL1</strain>
    </source>
</reference>
<accession>A0ACC4BU63</accession>
<name>A0ACC4BU63_POPAL</name>
<organism evidence="1 2">
    <name type="scientific">Populus alba</name>
    <name type="common">White poplar</name>
    <dbReference type="NCBI Taxonomy" id="43335"/>
    <lineage>
        <taxon>Eukaryota</taxon>
        <taxon>Viridiplantae</taxon>
        <taxon>Streptophyta</taxon>
        <taxon>Embryophyta</taxon>
        <taxon>Tracheophyta</taxon>
        <taxon>Spermatophyta</taxon>
        <taxon>Magnoliopsida</taxon>
        <taxon>eudicotyledons</taxon>
        <taxon>Gunneridae</taxon>
        <taxon>Pentapetalae</taxon>
        <taxon>rosids</taxon>
        <taxon>fabids</taxon>
        <taxon>Malpighiales</taxon>
        <taxon>Salicaceae</taxon>
        <taxon>Saliceae</taxon>
        <taxon>Populus</taxon>
    </lineage>
</organism>
<dbReference type="Proteomes" id="UP000309997">
    <property type="component" value="Unassembled WGS sequence"/>
</dbReference>
<protein>
    <submittedName>
        <fullName evidence="1">Uncharacterized protein</fullName>
    </submittedName>
</protein>
<proteinExistence type="predicted"/>
<keyword evidence="2" id="KW-1185">Reference proteome</keyword>